<evidence type="ECO:0000256" key="1">
    <source>
        <dbReference type="ARBA" id="ARBA00004496"/>
    </source>
</evidence>
<name>A0ABT7DNQ0_9ACTN</name>
<keyword evidence="5 8" id="KW-0175">Coiled coil</keyword>
<dbReference type="InterPro" id="IPR019933">
    <property type="entry name" value="DivIVA_domain"/>
</dbReference>
<dbReference type="RefSeq" id="WP_283832195.1">
    <property type="nucleotide sequence ID" value="NZ_JASJEU010000015.1"/>
</dbReference>
<evidence type="ECO:0000256" key="4">
    <source>
        <dbReference type="ARBA" id="ARBA00022618"/>
    </source>
</evidence>
<dbReference type="Proteomes" id="UP001232750">
    <property type="component" value="Unassembled WGS sequence"/>
</dbReference>
<evidence type="ECO:0000256" key="9">
    <source>
        <dbReference type="SAM" id="MobiDB-lite"/>
    </source>
</evidence>
<evidence type="ECO:0000313" key="10">
    <source>
        <dbReference type="EMBL" id="MDJ1650852.1"/>
    </source>
</evidence>
<dbReference type="Pfam" id="PF05103">
    <property type="entry name" value="DivIVA"/>
    <property type="match status" value="2"/>
</dbReference>
<evidence type="ECO:0000256" key="7">
    <source>
        <dbReference type="ARBA" id="ARBA00031737"/>
    </source>
</evidence>
<dbReference type="PANTHER" id="PTHR35794">
    <property type="entry name" value="CELL DIVISION PROTEIN DIVIVA"/>
    <property type="match status" value="1"/>
</dbReference>
<evidence type="ECO:0000313" key="11">
    <source>
        <dbReference type="Proteomes" id="UP001232750"/>
    </source>
</evidence>
<evidence type="ECO:0000256" key="3">
    <source>
        <dbReference type="ARBA" id="ARBA00022490"/>
    </source>
</evidence>
<evidence type="ECO:0000256" key="2">
    <source>
        <dbReference type="ARBA" id="ARBA00018787"/>
    </source>
</evidence>
<feature type="coiled-coil region" evidence="8">
    <location>
        <begin position="29"/>
        <end position="99"/>
    </location>
</feature>
<evidence type="ECO:0000256" key="6">
    <source>
        <dbReference type="ARBA" id="ARBA00023306"/>
    </source>
</evidence>
<comment type="caution">
    <text evidence="10">The sequence shown here is derived from an EMBL/GenBank/DDBJ whole genome shotgun (WGS) entry which is preliminary data.</text>
</comment>
<dbReference type="InterPro" id="IPR007793">
    <property type="entry name" value="DivIVA_fam"/>
</dbReference>
<keyword evidence="3" id="KW-0963">Cytoplasm</keyword>
<keyword evidence="6" id="KW-0131">Cell cycle</keyword>
<dbReference type="EMBL" id="JASJEU010000015">
    <property type="protein sequence ID" value="MDJ1650852.1"/>
    <property type="molecule type" value="Genomic_DNA"/>
</dbReference>
<gene>
    <name evidence="10" type="ORF">QNJ86_08570</name>
</gene>
<keyword evidence="11" id="KW-1185">Reference proteome</keyword>
<organism evidence="10 11">
    <name type="scientific">Gordonibacter faecis</name>
    <dbReference type="NCBI Taxonomy" id="3047475"/>
    <lineage>
        <taxon>Bacteria</taxon>
        <taxon>Bacillati</taxon>
        <taxon>Actinomycetota</taxon>
        <taxon>Coriobacteriia</taxon>
        <taxon>Eggerthellales</taxon>
        <taxon>Eggerthellaceae</taxon>
        <taxon>Gordonibacter</taxon>
    </lineage>
</organism>
<evidence type="ECO:0000256" key="8">
    <source>
        <dbReference type="SAM" id="Coils"/>
    </source>
</evidence>
<reference evidence="10 11" key="1">
    <citation type="submission" date="2023-05" db="EMBL/GenBank/DDBJ databases">
        <title>Gordonibacter KGMB12511T sp. nov., isolated from faeces of healthy Korean.</title>
        <authorList>
            <person name="Kim H.S."/>
            <person name="Kim J.-S."/>
            <person name="Suh M.K."/>
            <person name="Eom M.K."/>
            <person name="Do H.E."/>
            <person name="Lee J.-S."/>
        </authorList>
    </citation>
    <scope>NUCLEOTIDE SEQUENCE [LARGE SCALE GENOMIC DNA]</scope>
    <source>
        <strain evidence="10 11">KGMB12511</strain>
    </source>
</reference>
<keyword evidence="4" id="KW-0132">Cell division</keyword>
<feature type="coiled-coil region" evidence="8">
    <location>
        <begin position="129"/>
        <end position="174"/>
    </location>
</feature>
<comment type="subcellular location">
    <subcellularLocation>
        <location evidence="1">Cytoplasm</location>
    </subcellularLocation>
</comment>
<feature type="compositionally biased region" description="Acidic residues" evidence="9">
    <location>
        <begin position="259"/>
        <end position="270"/>
    </location>
</feature>
<evidence type="ECO:0000256" key="5">
    <source>
        <dbReference type="ARBA" id="ARBA00023054"/>
    </source>
</evidence>
<proteinExistence type="predicted"/>
<dbReference type="PANTHER" id="PTHR35794:SF1">
    <property type="entry name" value="CELL CYCLE PROTEIN GPSB"/>
    <property type="match status" value="1"/>
</dbReference>
<dbReference type="NCBIfam" id="TIGR03544">
    <property type="entry name" value="DivI1A_domain"/>
    <property type="match status" value="1"/>
</dbReference>
<sequence length="270" mass="28890">MAITSAEIHNQSFSIDRKGYDVDEVDVFLEHVADEIDGLNNQIETLESQLDDTSFAGFDTPARIDDAPVPAAKASDEELAAKDARIAELERELAAKKADDNAIAQALIIAQRSADEIIANANATAASTIKDAEEEAERIVGKAETEKQKVLDAIKKLEDDREDAREEYQELLTDFITDATRKLAEIGGDVPAPALPVSAHARVAAPEQAATGRVVTSPAQAPINKEGSSYATPQTNAVTVAPATPTPSRVEKDLSGFGDADDAFEFEEID</sequence>
<dbReference type="Gene3D" id="6.10.250.660">
    <property type="match status" value="1"/>
</dbReference>
<feature type="region of interest" description="Disordered" evidence="9">
    <location>
        <begin position="239"/>
        <end position="270"/>
    </location>
</feature>
<accession>A0ABT7DNQ0</accession>
<protein>
    <recommendedName>
        <fullName evidence="2">Cell wall synthesis protein Wag31</fullName>
    </recommendedName>
    <alternativeName>
        <fullName evidence="7">Antigen 84</fullName>
    </alternativeName>
</protein>